<accession>F7PIS3</accession>
<dbReference type="EMBL" id="HF571520">
    <property type="protein sequence ID" value="CCQ33358.1"/>
    <property type="molecule type" value="Genomic_DNA"/>
</dbReference>
<evidence type="ECO:0000313" key="1">
    <source>
        <dbReference type="EMBL" id="CCQ33358.1"/>
    </source>
</evidence>
<dbReference type="RefSeq" id="WP_008525563.1">
    <property type="nucleotide sequence ID" value="NZ_AFNT02000033.1"/>
</dbReference>
<reference evidence="1 2" key="1">
    <citation type="journal article" date="2014" name="Environ. Microbiol.">
        <title>Halorhabdus tiamatea: proteogenomics and glycosidase activity measurements identify the first cultivated euryarchaeon from a deep-sea anoxic brine lake as potential polysaccharide degrader.</title>
        <authorList>
            <person name="Werner J."/>
            <person name="Ferrer M."/>
            <person name="Michel G."/>
            <person name="Mann A.J."/>
            <person name="Huang S."/>
            <person name="Juarez S."/>
            <person name="Ciordia S."/>
            <person name="Albar J.P."/>
            <person name="Alcaide M."/>
            <person name="La Cono V."/>
            <person name="Yakimov M.M."/>
            <person name="Antunes A."/>
            <person name="Taborda M."/>
            <person name="Da Costa M.S."/>
            <person name="Amann R.I."/>
            <person name="Gloeckner F.O."/>
            <person name="Golyshina O.V."/>
            <person name="Golyshin P.N."/>
            <person name="Teeling H."/>
        </authorList>
    </citation>
    <scope>NUCLEOTIDE SEQUENCE [LARGE SCALE GENOMIC DNA]</scope>
    <source>
        <strain evidence="2">SARL4B</strain>
    </source>
</reference>
<name>F7PIS3_9EURY</name>
<dbReference type="KEGG" id="hti:HTIA_1222"/>
<keyword evidence="2" id="KW-1185">Reference proteome</keyword>
<sequence length="80" mass="8398">MVSAPWFGGIADTAVPAVASLRVRNVIVGAIAIRLLARASSAWWPGNSVTSLSGLETRPTAEPHHSSFGGPSVRIHRVIL</sequence>
<dbReference type="Proteomes" id="UP000015381">
    <property type="component" value="Chromosome I"/>
</dbReference>
<dbReference type="HOGENOM" id="CLU_2581325_0_0_2"/>
<gene>
    <name evidence="1" type="ORF">HTIA_1222</name>
</gene>
<protein>
    <submittedName>
        <fullName evidence="1">Uncharacterized protein</fullName>
    </submittedName>
</protein>
<evidence type="ECO:0000313" key="2">
    <source>
        <dbReference type="Proteomes" id="UP000015381"/>
    </source>
</evidence>
<organism evidence="1 2">
    <name type="scientific">Halorhabdus tiamatea SARL4B</name>
    <dbReference type="NCBI Taxonomy" id="1033806"/>
    <lineage>
        <taxon>Archaea</taxon>
        <taxon>Methanobacteriati</taxon>
        <taxon>Methanobacteriota</taxon>
        <taxon>Stenosarchaea group</taxon>
        <taxon>Halobacteria</taxon>
        <taxon>Halobacteriales</taxon>
        <taxon>Haloarculaceae</taxon>
        <taxon>Halorhabdus</taxon>
    </lineage>
</organism>
<dbReference type="AlphaFoldDB" id="F7PIS3"/>
<proteinExistence type="predicted"/>